<gene>
    <name evidence="7" type="ordered locus">Clole_3968</name>
</gene>
<evidence type="ECO:0000313" key="7">
    <source>
        <dbReference type="EMBL" id="ADZ85646.1"/>
    </source>
</evidence>
<evidence type="ECO:0000256" key="1">
    <source>
        <dbReference type="ARBA" id="ARBA00004651"/>
    </source>
</evidence>
<keyword evidence="3 6" id="KW-0812">Transmembrane</keyword>
<evidence type="ECO:0000256" key="2">
    <source>
        <dbReference type="ARBA" id="ARBA00022475"/>
    </source>
</evidence>
<organism evidence="7 8">
    <name type="scientific">Cellulosilyticum lentocellum (strain ATCC 49066 / DSM 5427 / NCIMB 11756 / RHM5)</name>
    <name type="common">Clostridium lentocellum</name>
    <dbReference type="NCBI Taxonomy" id="642492"/>
    <lineage>
        <taxon>Bacteria</taxon>
        <taxon>Bacillati</taxon>
        <taxon>Bacillota</taxon>
        <taxon>Clostridia</taxon>
        <taxon>Lachnospirales</taxon>
        <taxon>Cellulosilyticaceae</taxon>
        <taxon>Cellulosilyticum</taxon>
    </lineage>
</organism>
<comment type="subcellular location">
    <subcellularLocation>
        <location evidence="1">Cell membrane</location>
        <topology evidence="1">Multi-pass membrane protein</topology>
    </subcellularLocation>
</comment>
<evidence type="ECO:0000256" key="5">
    <source>
        <dbReference type="ARBA" id="ARBA00023136"/>
    </source>
</evidence>
<dbReference type="Pfam" id="PF01943">
    <property type="entry name" value="Polysacc_synt"/>
    <property type="match status" value="1"/>
</dbReference>
<feature type="transmembrane region" description="Helical" evidence="6">
    <location>
        <begin position="385"/>
        <end position="405"/>
    </location>
</feature>
<feature type="transmembrane region" description="Helical" evidence="6">
    <location>
        <begin position="48"/>
        <end position="71"/>
    </location>
</feature>
<feature type="transmembrane region" description="Helical" evidence="6">
    <location>
        <begin position="127"/>
        <end position="145"/>
    </location>
</feature>
<dbReference type="InterPro" id="IPR024923">
    <property type="entry name" value="PG_synth_SpoVB"/>
</dbReference>
<evidence type="ECO:0000256" key="4">
    <source>
        <dbReference type="ARBA" id="ARBA00022989"/>
    </source>
</evidence>
<dbReference type="PIRSF" id="PIRSF038958">
    <property type="entry name" value="PG_synth_SpoVB"/>
    <property type="match status" value="1"/>
</dbReference>
<feature type="transmembrane region" description="Helical" evidence="6">
    <location>
        <begin position="92"/>
        <end position="115"/>
    </location>
</feature>
<dbReference type="eggNOG" id="COG2244">
    <property type="taxonomic scope" value="Bacteria"/>
</dbReference>
<name>F2JKD1_CELLD</name>
<feature type="transmembrane region" description="Helical" evidence="6">
    <location>
        <begin position="231"/>
        <end position="256"/>
    </location>
</feature>
<evidence type="ECO:0000313" key="8">
    <source>
        <dbReference type="Proteomes" id="UP000008467"/>
    </source>
</evidence>
<dbReference type="KEGG" id="cle:Clole_3968"/>
<feature type="transmembrane region" description="Helical" evidence="6">
    <location>
        <begin position="437"/>
        <end position="461"/>
    </location>
</feature>
<feature type="transmembrane region" description="Helical" evidence="6">
    <location>
        <begin position="346"/>
        <end position="365"/>
    </location>
</feature>
<evidence type="ECO:0000256" key="3">
    <source>
        <dbReference type="ARBA" id="ARBA00022692"/>
    </source>
</evidence>
<dbReference type="EMBL" id="CP002582">
    <property type="protein sequence ID" value="ADZ85646.1"/>
    <property type="molecule type" value="Genomic_DNA"/>
</dbReference>
<dbReference type="InterPro" id="IPR050833">
    <property type="entry name" value="Poly_Biosynth_Transport"/>
</dbReference>
<protein>
    <submittedName>
        <fullName evidence="7">Polysaccharide biosynthesis protein</fullName>
    </submittedName>
</protein>
<keyword evidence="5 6" id="KW-0472">Membrane</keyword>
<dbReference type="PANTHER" id="PTHR30250">
    <property type="entry name" value="PST FAMILY PREDICTED COLANIC ACID TRANSPORTER"/>
    <property type="match status" value="1"/>
</dbReference>
<dbReference type="STRING" id="642492.Clole_3968"/>
<dbReference type="AlphaFoldDB" id="F2JKD1"/>
<proteinExistence type="predicted"/>
<dbReference type="HOGENOM" id="CLU_022017_2_1_9"/>
<feature type="transmembrane region" description="Helical" evidence="6">
    <location>
        <begin position="504"/>
        <end position="523"/>
    </location>
</feature>
<accession>F2JKD1</accession>
<keyword evidence="2" id="KW-1003">Cell membrane</keyword>
<dbReference type="RefSeq" id="WP_013658919.1">
    <property type="nucleotide sequence ID" value="NC_015275.1"/>
</dbReference>
<dbReference type="PANTHER" id="PTHR30250:SF21">
    <property type="entry name" value="LIPID II FLIPPASE MURJ"/>
    <property type="match status" value="1"/>
</dbReference>
<sequence>METKQNILKGAMILSIGVMLSKIIGLVYRIPLTNIIGDEGNGLYSSAYQVYIIILTLTATAIPAGLSKLIAEREAIGEHKEAEHIFKVTLRAGFICSLILAVIVVLGADVIADLFFNGENVGQPIRVLVPTILIMTVVASLRGYFQGLGNMVPTASSQVIEQIFHVVFTVILAYYLIEKSLLSAVTGATLGTSIGALAALLALIVIYLKIKKERKPVLEAQKNYHQESNKVILKQVLAIMLPIIISTCVFSIMTFIDLSMITNLLPESLSQLKASGLIETVPVADVAHLEIGKIATSLKGQYGFQYNTFINIPISIIVQIAAASIPAIAASAVINKRKDINEKIKMIFKLGMIIAAPTAVAFFLFGEPIIGLVLRKATGGELLSAGAVSLIFITIAQLSAAVLQAMGKPKEASVHAILACIVKVVINYILIRIPQCHIFGVIYSTTICYAIYGSLNLIYLYRHFAIKLEWKQVVIKPIICAVIMGAISYGLYVVMNLLMGREKLSMLLVIPVAIVVYFVVAIWTRTIDKADLEGLPGGKKLQRFIRI</sequence>
<feature type="transmembrane region" description="Helical" evidence="6">
    <location>
        <begin position="312"/>
        <end position="334"/>
    </location>
</feature>
<feature type="transmembrane region" description="Helical" evidence="6">
    <location>
        <begin position="412"/>
        <end position="431"/>
    </location>
</feature>
<reference evidence="7 8" key="1">
    <citation type="journal article" date="2011" name="J. Bacteriol.">
        <title>Complete genome sequence of the cellulose-degrading bacterium Cellulosilyticum lentocellum.</title>
        <authorList>
            <consortium name="US DOE Joint Genome Institute"/>
            <person name="Miller D.A."/>
            <person name="Suen G."/>
            <person name="Bruce D."/>
            <person name="Copeland A."/>
            <person name="Cheng J.F."/>
            <person name="Detter C."/>
            <person name="Goodwin L.A."/>
            <person name="Han C.S."/>
            <person name="Hauser L.J."/>
            <person name="Land M.L."/>
            <person name="Lapidus A."/>
            <person name="Lucas S."/>
            <person name="Meincke L."/>
            <person name="Pitluck S."/>
            <person name="Tapia R."/>
            <person name="Teshima H."/>
            <person name="Woyke T."/>
            <person name="Fox B.G."/>
            <person name="Angert E.R."/>
            <person name="Currie C.R."/>
        </authorList>
    </citation>
    <scope>NUCLEOTIDE SEQUENCE [LARGE SCALE GENOMIC DNA]</scope>
    <source>
        <strain evidence="8">ATCC 49066 / DSM 5427 / NCIMB 11756 / RHM5</strain>
    </source>
</reference>
<keyword evidence="4 6" id="KW-1133">Transmembrane helix</keyword>
<keyword evidence="8" id="KW-1185">Reference proteome</keyword>
<feature type="transmembrane region" description="Helical" evidence="6">
    <location>
        <begin position="189"/>
        <end position="210"/>
    </location>
</feature>
<dbReference type="CDD" id="cd13124">
    <property type="entry name" value="MATE_SpoVB_like"/>
    <property type="match status" value="1"/>
</dbReference>
<feature type="transmembrane region" description="Helical" evidence="6">
    <location>
        <begin position="7"/>
        <end position="28"/>
    </location>
</feature>
<dbReference type="InterPro" id="IPR002797">
    <property type="entry name" value="Polysacc_synth"/>
</dbReference>
<dbReference type="GO" id="GO:0005886">
    <property type="term" value="C:plasma membrane"/>
    <property type="evidence" value="ECO:0007669"/>
    <property type="project" value="UniProtKB-SubCell"/>
</dbReference>
<evidence type="ECO:0000256" key="6">
    <source>
        <dbReference type="SAM" id="Phobius"/>
    </source>
</evidence>
<dbReference type="Proteomes" id="UP000008467">
    <property type="component" value="Chromosome"/>
</dbReference>
<feature type="transmembrane region" description="Helical" evidence="6">
    <location>
        <begin position="473"/>
        <end position="492"/>
    </location>
</feature>
<feature type="transmembrane region" description="Helical" evidence="6">
    <location>
        <begin position="157"/>
        <end position="177"/>
    </location>
</feature>